<dbReference type="Proteomes" id="UP000298009">
    <property type="component" value="Unassembled WGS sequence"/>
</dbReference>
<gene>
    <name evidence="3" type="ORF">EHQ24_18820</name>
</gene>
<dbReference type="InterPro" id="IPR027417">
    <property type="entry name" value="P-loop_NTPase"/>
</dbReference>
<keyword evidence="1" id="KW-0175">Coiled coil</keyword>
<accession>A0A4R9HZB4</accession>
<dbReference type="InterPro" id="IPR054787">
    <property type="entry name" value="TrlF_ATPase"/>
</dbReference>
<evidence type="ECO:0000313" key="4">
    <source>
        <dbReference type="Proteomes" id="UP000298009"/>
    </source>
</evidence>
<dbReference type="OrthoDB" id="9791620at2"/>
<sequence length="899" mass="103390">MKNFGSIWRKWDLHLHSPSTALNNQFTGKSEDEKWQLYLEKLESLSDISVLGITDYFSVKGYKKLLEFKKQGRIPKIDLILPNIELRIIPVTEISKSINLHLIISPDIVDQLDSLLFANLQFTYAGNSYLCTDSELIRFGKQFMNNPQLEDHIAYNTGIEQFKTDIYKLKEIISKNERLENNILIGLANKSTDGNSGIRESSMKATREEIYRFSDIIFSSNEKDRIYFLGQGKDSPEKIISLYDSLKPCIHGSDAHSLDKVCLPDKNRYTWIKADPSFEGLRQICFEPEGRVKIQELKPIDPPLRINSIEFDFPQDSLIDGTKFCYRGKHTVTFSPNYTCIIGGRGSGKSTLINLMHRKMKKNENSFFKEHILRDSQNNLIDIEKSILTDTSADEKYIEFLSQNEIEEFAKDYKKLTEAIFNRIIKNDENDELLNIETTLNINISKLNSEIKNLFRLLQLKKDLEITKKEYESNRKIVESLSSKEYQDISNSIISSANTYNQNQQSANIFVTLLSEIQSLANTYRVLEINNYFDSLTDSLVKSLQEITDNIDQVELDQESKKIGILEKILESEKSKLNEYLKDKGLTDENLKDISNAQLNVGRFDSLIKKQEEEIADLESKKNILDPQELVNSSVEYTRLLNEKIKPLSNFLENLKTTLVKPISLSLEYDYESSEAGLFLEFEEYFKNEIESKGGNMSHIRNNLKKADFQNITDRNKLVSEITQGKHILNKNESILSEILTIEENFLVFKTLVHKYNHTPNSFKRINVMYDNKTLENSSFGQRCTAALVILLSIGNNPIIIDEPEAHLDSLLISNYLVEIIKNTKKNRQIIFSTHNANFVINGDSDLINILEADEDNKTVISPTTIEHKIMREKLVSLEGGESAFYAREKKYGIKSVSM</sequence>
<dbReference type="SMART" id="SM00382">
    <property type="entry name" value="AAA"/>
    <property type="match status" value="1"/>
</dbReference>
<dbReference type="EMBL" id="RQFK01000034">
    <property type="protein sequence ID" value="TGK77691.1"/>
    <property type="molecule type" value="Genomic_DNA"/>
</dbReference>
<dbReference type="RefSeq" id="WP_135603136.1">
    <property type="nucleotide sequence ID" value="NZ_RQFK01000034.1"/>
</dbReference>
<evidence type="ECO:0000259" key="2">
    <source>
        <dbReference type="SMART" id="SM00382"/>
    </source>
</evidence>
<comment type="caution">
    <text evidence="3">The sequence shown here is derived from an EMBL/GenBank/DDBJ whole genome shotgun (WGS) entry which is preliminary data.</text>
</comment>
<dbReference type="InterPro" id="IPR003959">
    <property type="entry name" value="ATPase_AAA_core"/>
</dbReference>
<dbReference type="GO" id="GO:0005524">
    <property type="term" value="F:ATP binding"/>
    <property type="evidence" value="ECO:0007669"/>
    <property type="project" value="InterPro"/>
</dbReference>
<dbReference type="NCBIfam" id="NF045780">
    <property type="entry name" value="TrlF_fam_ATP"/>
    <property type="match status" value="1"/>
</dbReference>
<dbReference type="AlphaFoldDB" id="A0A4R9HZB4"/>
<dbReference type="Gene3D" id="3.40.50.300">
    <property type="entry name" value="P-loop containing nucleotide triphosphate hydrolases"/>
    <property type="match status" value="2"/>
</dbReference>
<feature type="domain" description="AAA+ ATPase" evidence="2">
    <location>
        <begin position="335"/>
        <end position="862"/>
    </location>
</feature>
<name>A0A4R9HZB4_9LEPT</name>
<dbReference type="GO" id="GO:0016887">
    <property type="term" value="F:ATP hydrolysis activity"/>
    <property type="evidence" value="ECO:0007669"/>
    <property type="project" value="InterPro"/>
</dbReference>
<organism evidence="3 4">
    <name type="scientific">Leptospira noumeaensis</name>
    <dbReference type="NCBI Taxonomy" id="2484964"/>
    <lineage>
        <taxon>Bacteria</taxon>
        <taxon>Pseudomonadati</taxon>
        <taxon>Spirochaetota</taxon>
        <taxon>Spirochaetia</taxon>
        <taxon>Leptospirales</taxon>
        <taxon>Leptospiraceae</taxon>
        <taxon>Leptospira</taxon>
    </lineage>
</organism>
<reference evidence="3" key="1">
    <citation type="journal article" date="2019" name="PLoS Negl. Trop. Dis.">
        <title>Revisiting the worldwide diversity of Leptospira species in the environment.</title>
        <authorList>
            <person name="Vincent A.T."/>
            <person name="Schiettekatte O."/>
            <person name="Bourhy P."/>
            <person name="Veyrier F.J."/>
            <person name="Picardeau M."/>
        </authorList>
    </citation>
    <scope>NUCLEOTIDE SEQUENCE [LARGE SCALE GENOMIC DNA]</scope>
    <source>
        <strain evidence="3">201800287</strain>
    </source>
</reference>
<evidence type="ECO:0000256" key="1">
    <source>
        <dbReference type="SAM" id="Coils"/>
    </source>
</evidence>
<dbReference type="InterPro" id="IPR003593">
    <property type="entry name" value="AAA+_ATPase"/>
</dbReference>
<protein>
    <recommendedName>
        <fullName evidence="2">AAA+ ATPase domain-containing protein</fullName>
    </recommendedName>
</protein>
<feature type="coiled-coil region" evidence="1">
    <location>
        <begin position="454"/>
        <end position="481"/>
    </location>
</feature>
<keyword evidence="4" id="KW-1185">Reference proteome</keyword>
<dbReference type="Pfam" id="PF13304">
    <property type="entry name" value="AAA_21"/>
    <property type="match status" value="1"/>
</dbReference>
<proteinExistence type="predicted"/>
<evidence type="ECO:0000313" key="3">
    <source>
        <dbReference type="EMBL" id="TGK77691.1"/>
    </source>
</evidence>
<dbReference type="SUPFAM" id="SSF52540">
    <property type="entry name" value="P-loop containing nucleoside triphosphate hydrolases"/>
    <property type="match status" value="1"/>
</dbReference>